<sequence length="325" mass="38967">MFYGHFKSFQRNELSALLRAGLTQKEAAELLNKTASAVCQELKRNPANTKTGYDAGIAKKKTKERRIIANQRFRKIENNIWLRNYIIKKIKSYWSPEQISGRLKRKWSANKNRHINKDSIYKFIYEHRKDLVKYLRCQKGKYRRRYGTIIREKQREKLKKRRIDQRPVIVEKRKRIGDWEGDTIVGQERVKQILTHVERKSGIIFGDKLEYSTAEETKNKTIKRFNKIPENKKYTLTYDNDTTFSEYELIERKTGVEIFFAHPYHSWERGTNESANGLLRQFFPKKSAFAMITQEQIDKVCYLINNRPRKRLNYLTPNEVFNRQR</sequence>
<dbReference type="SUPFAM" id="SSF53098">
    <property type="entry name" value="Ribonuclease H-like"/>
    <property type="match status" value="1"/>
</dbReference>
<dbReference type="InterPro" id="IPR012337">
    <property type="entry name" value="RNaseH-like_sf"/>
</dbReference>
<dbReference type="GO" id="GO:0005829">
    <property type="term" value="C:cytosol"/>
    <property type="evidence" value="ECO:0007669"/>
    <property type="project" value="TreeGrafter"/>
</dbReference>
<dbReference type="InterPro" id="IPR001584">
    <property type="entry name" value="Integrase_cat-core"/>
</dbReference>
<proteinExistence type="predicted"/>
<dbReference type="AlphaFoldDB" id="A0A2M7VDW3"/>
<evidence type="ECO:0000313" key="2">
    <source>
        <dbReference type="EMBL" id="PIZ98615.1"/>
    </source>
</evidence>
<dbReference type="InterPro" id="IPR053392">
    <property type="entry name" value="Transposase_IS30-like"/>
</dbReference>
<dbReference type="Proteomes" id="UP000230405">
    <property type="component" value="Unassembled WGS sequence"/>
</dbReference>
<name>A0A2M7VDW3_9BACT</name>
<comment type="caution">
    <text evidence="2">The sequence shown here is derived from an EMBL/GenBank/DDBJ whole genome shotgun (WGS) entry which is preliminary data.</text>
</comment>
<reference evidence="3" key="1">
    <citation type="submission" date="2017-09" db="EMBL/GenBank/DDBJ databases">
        <title>Depth-based differentiation of microbial function through sediment-hosted aquifers and enrichment of novel symbionts in the deep terrestrial subsurface.</title>
        <authorList>
            <person name="Probst A.J."/>
            <person name="Ladd B."/>
            <person name="Jarett J.K."/>
            <person name="Geller-Mcgrath D.E."/>
            <person name="Sieber C.M.K."/>
            <person name="Emerson J.B."/>
            <person name="Anantharaman K."/>
            <person name="Thomas B.C."/>
            <person name="Malmstrom R."/>
            <person name="Stieglmeier M."/>
            <person name="Klingl A."/>
            <person name="Woyke T."/>
            <person name="Ryan C.M."/>
            <person name="Banfield J.F."/>
        </authorList>
    </citation>
    <scope>NUCLEOTIDE SEQUENCE [LARGE SCALE GENOMIC DNA]</scope>
</reference>
<dbReference type="GO" id="GO:0003676">
    <property type="term" value="F:nucleic acid binding"/>
    <property type="evidence" value="ECO:0007669"/>
    <property type="project" value="InterPro"/>
</dbReference>
<dbReference type="PROSITE" id="PS50994">
    <property type="entry name" value="INTEGRASE"/>
    <property type="match status" value="1"/>
</dbReference>
<dbReference type="InterPro" id="IPR036397">
    <property type="entry name" value="RNaseH_sf"/>
</dbReference>
<evidence type="ECO:0000259" key="1">
    <source>
        <dbReference type="PROSITE" id="PS50994"/>
    </source>
</evidence>
<dbReference type="GO" id="GO:0032196">
    <property type="term" value="P:transposition"/>
    <property type="evidence" value="ECO:0007669"/>
    <property type="project" value="TreeGrafter"/>
</dbReference>
<dbReference type="Gene3D" id="3.30.420.10">
    <property type="entry name" value="Ribonuclease H-like superfamily/Ribonuclease H"/>
    <property type="match status" value="1"/>
</dbReference>
<dbReference type="GO" id="GO:0004803">
    <property type="term" value="F:transposase activity"/>
    <property type="evidence" value="ECO:0007669"/>
    <property type="project" value="TreeGrafter"/>
</dbReference>
<evidence type="ECO:0000313" key="3">
    <source>
        <dbReference type="Proteomes" id="UP000230405"/>
    </source>
</evidence>
<accession>A0A2M7VDW3</accession>
<feature type="domain" description="Integrase catalytic" evidence="1">
    <location>
        <begin position="163"/>
        <end position="325"/>
    </location>
</feature>
<dbReference type="EMBL" id="PFPO01000073">
    <property type="protein sequence ID" value="PIZ98615.1"/>
    <property type="molecule type" value="Genomic_DNA"/>
</dbReference>
<dbReference type="InterPro" id="IPR051917">
    <property type="entry name" value="Transposase-Integrase"/>
</dbReference>
<dbReference type="GO" id="GO:0015074">
    <property type="term" value="P:DNA integration"/>
    <property type="evidence" value="ECO:0007669"/>
    <property type="project" value="InterPro"/>
</dbReference>
<dbReference type="PANTHER" id="PTHR10948:SF23">
    <property type="entry name" value="TRANSPOSASE INSI FOR INSERTION SEQUENCE ELEMENT IS30A-RELATED"/>
    <property type="match status" value="1"/>
</dbReference>
<dbReference type="NCBIfam" id="NF033563">
    <property type="entry name" value="transpos_IS30"/>
    <property type="match status" value="1"/>
</dbReference>
<dbReference type="PANTHER" id="PTHR10948">
    <property type="entry name" value="TRANSPOSASE"/>
    <property type="match status" value="1"/>
</dbReference>
<gene>
    <name evidence="2" type="ORF">COX77_03745</name>
</gene>
<protein>
    <recommendedName>
        <fullName evidence="1">Integrase catalytic domain-containing protein</fullName>
    </recommendedName>
</protein>
<organism evidence="2 3">
    <name type="scientific">Candidatus Komeilibacteria bacterium CG_4_10_14_0_2_um_filter_37_10</name>
    <dbReference type="NCBI Taxonomy" id="1974470"/>
    <lineage>
        <taxon>Bacteria</taxon>
        <taxon>Candidatus Komeiliibacteriota</taxon>
    </lineage>
</organism>